<dbReference type="PANTHER" id="PTHR43867">
    <property type="entry name" value="CELLULOSE SYNTHASE CATALYTIC SUBUNIT A [UDP-FORMING]"/>
    <property type="match status" value="1"/>
</dbReference>
<dbReference type="Proteomes" id="UP000051330">
    <property type="component" value="Unassembled WGS sequence"/>
</dbReference>
<dbReference type="Gene3D" id="3.90.550.10">
    <property type="entry name" value="Spore Coat Polysaccharide Biosynthesis Protein SpsA, Chain A"/>
    <property type="match status" value="1"/>
</dbReference>
<dbReference type="PATRIC" id="fig|1423792.3.peg.436"/>
<feature type="transmembrane region" description="Helical" evidence="8">
    <location>
        <begin position="305"/>
        <end position="326"/>
    </location>
</feature>
<evidence type="ECO:0000313" key="9">
    <source>
        <dbReference type="EMBL" id="KRL14772.1"/>
    </source>
</evidence>
<protein>
    <submittedName>
        <fullName evidence="9">Glycosyltransferase</fullName>
    </submittedName>
</protein>
<dbReference type="STRING" id="1423792.FD09_GL000432"/>
<dbReference type="GO" id="GO:0005886">
    <property type="term" value="C:plasma membrane"/>
    <property type="evidence" value="ECO:0007669"/>
    <property type="project" value="TreeGrafter"/>
</dbReference>
<evidence type="ECO:0000256" key="8">
    <source>
        <dbReference type="SAM" id="Phobius"/>
    </source>
</evidence>
<dbReference type="GO" id="GO:0016758">
    <property type="term" value="F:hexosyltransferase activity"/>
    <property type="evidence" value="ECO:0007669"/>
    <property type="project" value="TreeGrafter"/>
</dbReference>
<dbReference type="SUPFAM" id="SSF53448">
    <property type="entry name" value="Nucleotide-diphospho-sugar transferases"/>
    <property type="match status" value="1"/>
</dbReference>
<reference evidence="9 10" key="1">
    <citation type="journal article" date="2015" name="Genome Announc.">
        <title>Expanding the biotechnology potential of lactobacilli through comparative genomics of 213 strains and associated genera.</title>
        <authorList>
            <person name="Sun Z."/>
            <person name="Harris H.M."/>
            <person name="McCann A."/>
            <person name="Guo C."/>
            <person name="Argimon S."/>
            <person name="Zhang W."/>
            <person name="Yang X."/>
            <person name="Jeffery I.B."/>
            <person name="Cooney J.C."/>
            <person name="Kagawa T.F."/>
            <person name="Liu W."/>
            <person name="Song Y."/>
            <person name="Salvetti E."/>
            <person name="Wrobel A."/>
            <person name="Rasinkangas P."/>
            <person name="Parkhill J."/>
            <person name="Rea M.C."/>
            <person name="O'Sullivan O."/>
            <person name="Ritari J."/>
            <person name="Douillard F.P."/>
            <person name="Paul Ross R."/>
            <person name="Yang R."/>
            <person name="Briner A.E."/>
            <person name="Felis G.E."/>
            <person name="de Vos W.M."/>
            <person name="Barrangou R."/>
            <person name="Klaenhammer T.R."/>
            <person name="Caufield P.W."/>
            <person name="Cui Y."/>
            <person name="Zhang H."/>
            <person name="O'Toole P.W."/>
        </authorList>
    </citation>
    <scope>NUCLEOTIDE SEQUENCE [LARGE SCALE GENOMIC DNA]</scope>
    <source>
        <strain evidence="9 10">DSM 12744</strain>
    </source>
</reference>
<feature type="transmembrane region" description="Helical" evidence="8">
    <location>
        <begin position="338"/>
        <end position="361"/>
    </location>
</feature>
<feature type="transmembrane region" description="Helical" evidence="8">
    <location>
        <begin position="381"/>
        <end position="399"/>
    </location>
</feature>
<gene>
    <name evidence="9" type="ORF">FD09_GL000432</name>
</gene>
<organism evidence="9 10">
    <name type="scientific">Schleiferilactobacillus perolens DSM 12744</name>
    <dbReference type="NCBI Taxonomy" id="1423792"/>
    <lineage>
        <taxon>Bacteria</taxon>
        <taxon>Bacillati</taxon>
        <taxon>Bacillota</taxon>
        <taxon>Bacilli</taxon>
        <taxon>Lactobacillales</taxon>
        <taxon>Lactobacillaceae</taxon>
        <taxon>Schleiferilactobacillus</taxon>
    </lineage>
</organism>
<evidence type="ECO:0000256" key="4">
    <source>
        <dbReference type="ARBA" id="ARBA00022692"/>
    </source>
</evidence>
<accession>A0A0R1N8U5</accession>
<dbReference type="EMBL" id="AZEC01000001">
    <property type="protein sequence ID" value="KRL14772.1"/>
    <property type="molecule type" value="Genomic_DNA"/>
</dbReference>
<evidence type="ECO:0000256" key="2">
    <source>
        <dbReference type="ARBA" id="ARBA00022676"/>
    </source>
</evidence>
<keyword evidence="4 8" id="KW-0812">Transmembrane</keyword>
<dbReference type="InterPro" id="IPR029044">
    <property type="entry name" value="Nucleotide-diphossugar_trans"/>
</dbReference>
<dbReference type="AlphaFoldDB" id="A0A0R1N8U5"/>
<keyword evidence="10" id="KW-1185">Reference proteome</keyword>
<keyword evidence="6 8" id="KW-0472">Membrane</keyword>
<evidence type="ECO:0000256" key="3">
    <source>
        <dbReference type="ARBA" id="ARBA00022679"/>
    </source>
</evidence>
<dbReference type="OrthoDB" id="9766299at2"/>
<dbReference type="PANTHER" id="PTHR43867:SF2">
    <property type="entry name" value="CELLULOSE SYNTHASE CATALYTIC SUBUNIT A [UDP-FORMING]"/>
    <property type="match status" value="1"/>
</dbReference>
<evidence type="ECO:0000256" key="1">
    <source>
        <dbReference type="ARBA" id="ARBA00004141"/>
    </source>
</evidence>
<dbReference type="InterPro" id="IPR050321">
    <property type="entry name" value="Glycosyltr_2/OpgH_subfam"/>
</dbReference>
<sequence>MLLTWIITISLITYLIYLVNFALSASIHLPTIQPVDKLDQFTFCLVIPVLNEQQVIGETIRQLLTEMKKMPPQVKSQLIAVNDDSADSSRAIIEQLQRQYPNLILLNREPKDAHRGKGAVLNAAVASIHQHTEIDPAHTILGILDADSIIQAADLTKVFTYFTTHPAVDMLQGSVKIYNNDHWLTQMQDFEFMGINSALQQVRQTYGQGIASGNGQFMRLPMALANPWGHGLLEDLEFTLKAWTKGFTTAFSDDIVVYQSGIEKVRPLIRQRVRWCQGSMQCWRYLPAIWISSHTNFFQKLDTTLWLVLPVLSTFIPIANVVALVLQVYNFLHSPAGWISPALIMILALSLIICLAVGLEYHENIAKIKPATYPQAIGLSILYQAYLVLLIPVPCIALGRQLLHMTKWEKTEHTQSPATEQSDTAKSPTARHTSVEK</sequence>
<evidence type="ECO:0000256" key="7">
    <source>
        <dbReference type="SAM" id="MobiDB-lite"/>
    </source>
</evidence>
<evidence type="ECO:0000313" key="10">
    <source>
        <dbReference type="Proteomes" id="UP000051330"/>
    </source>
</evidence>
<dbReference type="Pfam" id="PF13641">
    <property type="entry name" value="Glyco_tranf_2_3"/>
    <property type="match status" value="1"/>
</dbReference>
<keyword evidence="2" id="KW-0328">Glycosyltransferase</keyword>
<feature type="compositionally biased region" description="Polar residues" evidence="7">
    <location>
        <begin position="414"/>
        <end position="437"/>
    </location>
</feature>
<evidence type="ECO:0000256" key="6">
    <source>
        <dbReference type="ARBA" id="ARBA00023136"/>
    </source>
</evidence>
<comment type="subcellular location">
    <subcellularLocation>
        <location evidence="1">Membrane</location>
        <topology evidence="1">Multi-pass membrane protein</topology>
    </subcellularLocation>
</comment>
<keyword evidence="5 8" id="KW-1133">Transmembrane helix</keyword>
<evidence type="ECO:0000256" key="5">
    <source>
        <dbReference type="ARBA" id="ARBA00022989"/>
    </source>
</evidence>
<feature type="region of interest" description="Disordered" evidence="7">
    <location>
        <begin position="413"/>
        <end position="437"/>
    </location>
</feature>
<proteinExistence type="predicted"/>
<comment type="caution">
    <text evidence="9">The sequence shown here is derived from an EMBL/GenBank/DDBJ whole genome shotgun (WGS) entry which is preliminary data.</text>
</comment>
<dbReference type="RefSeq" id="WP_057817765.1">
    <property type="nucleotide sequence ID" value="NZ_AZEC01000001.1"/>
</dbReference>
<keyword evidence="3 9" id="KW-0808">Transferase</keyword>
<name>A0A0R1N8U5_9LACO</name>